<dbReference type="RefSeq" id="WP_283713939.1">
    <property type="nucleotide sequence ID" value="NZ_JASJEW010000008.1"/>
</dbReference>
<comment type="caution">
    <text evidence="3">The sequence shown here is derived from an EMBL/GenBank/DDBJ whole genome shotgun (WGS) entry which is preliminary data.</text>
</comment>
<proteinExistence type="predicted"/>
<feature type="compositionally biased region" description="Basic and acidic residues" evidence="1">
    <location>
        <begin position="384"/>
        <end position="394"/>
    </location>
</feature>
<dbReference type="Pfam" id="PF13197">
    <property type="entry name" value="DUF4013"/>
    <property type="match status" value="1"/>
</dbReference>
<organism evidence="3 4">
    <name type="scientific">Kribbibacterium absianum</name>
    <dbReference type="NCBI Taxonomy" id="3044210"/>
    <lineage>
        <taxon>Bacteria</taxon>
        <taxon>Bacillati</taxon>
        <taxon>Actinomycetota</taxon>
        <taxon>Coriobacteriia</taxon>
        <taxon>Coriobacteriales</taxon>
        <taxon>Kribbibacteriaceae</taxon>
        <taxon>Kribbibacterium</taxon>
    </lineage>
</organism>
<keyword evidence="2" id="KW-1133">Transmembrane helix</keyword>
<evidence type="ECO:0000256" key="2">
    <source>
        <dbReference type="SAM" id="Phobius"/>
    </source>
</evidence>
<sequence length="595" mass="63351">MNDVQFEPGRYLSRSWVMMTQDSGWIKPVLVLALCLFVPIAGPIAMAGYCWDWARLTAWGIDSAPKQKNVDVGGCFAVGWRATVVGLVWFLVIALANGFLDWLFGYMGAVGAILTLAVTVGVVLLSMVVMVAELRAVIYEKIGPGFGFSQVLDMCKRDFGGLMHILGIALLGGLVQVAVSLVFVIGSLSALAPAIMELRWAFAYGEPPYYLLAWLLSDVLSWGLPLLVLMVFLTNVVSVATNLLTVNAMGLWVRQFDLPAWGSPSDPLPDSGSAPAPEQTAASVAPAQPRETTQPPAPDVPVAPGSQPIVTPLVSSDPVVSSEAQEPAPQSPAPSGYQPPEQSTEEAAMDFKPADDENVVAPTPDEIYNEASVKVATVRNYVEPKPDAVDHLEYTPDPTEAPATSPDNGVTPPTIHEVYEEAVPRDVSMVPEVALGDSEANAAAEVAGEDLADKPDNVAQTPVTVPTQAEMYDDAATRVAETRAVVEPKDDAVDHLDYEPKPTEAPATTSDNGVTPPTVEDIYQGADVRVAEAYEVGTDDSATAAEEELIQEDVEQDDPTQAPKVQPADGQPVPKYLAPSEATGSEPDPLHEDKC</sequence>
<gene>
    <name evidence="3" type="ORF">QJ043_04045</name>
</gene>
<feature type="transmembrane region" description="Helical" evidence="2">
    <location>
        <begin position="165"/>
        <end position="191"/>
    </location>
</feature>
<reference evidence="3" key="1">
    <citation type="submission" date="2023-05" db="EMBL/GenBank/DDBJ databases">
        <title>[olsenella] sp. nov., isolated from a pig farm feces dump.</title>
        <authorList>
            <person name="Chang Y.-H."/>
        </authorList>
    </citation>
    <scope>NUCLEOTIDE SEQUENCE</scope>
    <source>
        <strain evidence="3">YH-ols2217</strain>
    </source>
</reference>
<evidence type="ECO:0000256" key="1">
    <source>
        <dbReference type="SAM" id="MobiDB-lite"/>
    </source>
</evidence>
<keyword evidence="2" id="KW-0472">Membrane</keyword>
<keyword evidence="2" id="KW-0812">Transmembrane</keyword>
<feature type="compositionally biased region" description="Acidic residues" evidence="1">
    <location>
        <begin position="545"/>
        <end position="558"/>
    </location>
</feature>
<evidence type="ECO:0000313" key="4">
    <source>
        <dbReference type="Proteomes" id="UP001431693"/>
    </source>
</evidence>
<dbReference type="EMBL" id="JASJEX010000002">
    <property type="protein sequence ID" value="MDJ1129249.1"/>
    <property type="molecule type" value="Genomic_DNA"/>
</dbReference>
<dbReference type="Proteomes" id="UP001431693">
    <property type="component" value="Unassembled WGS sequence"/>
</dbReference>
<feature type="transmembrane region" description="Helical" evidence="2">
    <location>
        <begin position="211"/>
        <end position="233"/>
    </location>
</feature>
<protein>
    <submittedName>
        <fullName evidence="3">DUF4013 domain-containing protein</fullName>
    </submittedName>
</protein>
<feature type="transmembrane region" description="Helical" evidence="2">
    <location>
        <begin position="102"/>
        <end position="132"/>
    </location>
</feature>
<dbReference type="InterPro" id="IPR025098">
    <property type="entry name" value="DUF4013"/>
</dbReference>
<feature type="region of interest" description="Disordered" evidence="1">
    <location>
        <begin position="384"/>
        <end position="413"/>
    </location>
</feature>
<feature type="region of interest" description="Disordered" evidence="1">
    <location>
        <begin position="264"/>
        <end position="348"/>
    </location>
</feature>
<accession>A0ABT6ZKA8</accession>
<feature type="compositionally biased region" description="Low complexity" evidence="1">
    <location>
        <begin position="264"/>
        <end position="277"/>
    </location>
</feature>
<evidence type="ECO:0000313" key="3">
    <source>
        <dbReference type="EMBL" id="MDJ1129249.1"/>
    </source>
</evidence>
<name>A0ABT6ZKA8_9ACTN</name>
<feature type="region of interest" description="Disordered" evidence="1">
    <location>
        <begin position="482"/>
        <end position="595"/>
    </location>
</feature>
<feature type="compositionally biased region" description="Basic and acidic residues" evidence="1">
    <location>
        <begin position="482"/>
        <end position="502"/>
    </location>
</feature>
<feature type="transmembrane region" description="Helical" evidence="2">
    <location>
        <begin position="72"/>
        <end position="96"/>
    </location>
</feature>
<keyword evidence="4" id="KW-1185">Reference proteome</keyword>
<feature type="compositionally biased region" description="Polar residues" evidence="1">
    <location>
        <begin position="506"/>
        <end position="515"/>
    </location>
</feature>
<feature type="transmembrane region" description="Helical" evidence="2">
    <location>
        <begin position="25"/>
        <end position="51"/>
    </location>
</feature>